<dbReference type="Proteomes" id="UP000054223">
    <property type="component" value="Unassembled WGS sequence"/>
</dbReference>
<protein>
    <submittedName>
        <fullName evidence="1">Uncharacterized protein</fullName>
    </submittedName>
</protein>
<evidence type="ECO:0000313" key="1">
    <source>
        <dbReference type="EMBL" id="KUG07291.1"/>
    </source>
</evidence>
<accession>A0A9X0HJU2</accession>
<evidence type="ECO:0000313" key="2">
    <source>
        <dbReference type="Proteomes" id="UP000054223"/>
    </source>
</evidence>
<organism evidence="1 2">
    <name type="scientific">Solirubrum puertoriconensis</name>
    <dbReference type="NCBI Taxonomy" id="1751427"/>
    <lineage>
        <taxon>Bacteria</taxon>
        <taxon>Pseudomonadati</taxon>
        <taxon>Bacteroidota</taxon>
        <taxon>Cytophagia</taxon>
        <taxon>Cytophagales</taxon>
    </lineage>
</organism>
<keyword evidence="2" id="KW-1185">Reference proteome</keyword>
<dbReference type="EMBL" id="LNAL01000007">
    <property type="protein sequence ID" value="KUG07291.1"/>
    <property type="molecule type" value="Genomic_DNA"/>
</dbReference>
<comment type="caution">
    <text evidence="1">The sequence shown here is derived from an EMBL/GenBank/DDBJ whole genome shotgun (WGS) entry which is preliminary data.</text>
</comment>
<dbReference type="AlphaFoldDB" id="A0A9X0HJU2"/>
<proteinExistence type="predicted"/>
<gene>
    <name evidence="1" type="ORF">ASU33_13085</name>
</gene>
<sequence>MHGKLLGSSIIGRRLAYFQLKPTATPMQHETPAPPPTQLIRYVLQIGNMTDNTSIGRVRELLTSLGLLVDQVGQGQAEVAVAQGTNPGPEGIRQALESGGFQLEACTAQTG</sequence>
<name>A0A9X0HJU2_SOLP1</name>
<reference evidence="1 2" key="1">
    <citation type="submission" date="2015-11" db="EMBL/GenBank/DDBJ databases">
        <title>Solirubrum puertoriconensis gen. nov. an environmental bacteria isolated in Puerto Rico.</title>
        <authorList>
            <person name="Cuebas-Irizarry M.F."/>
            <person name="Montalvo-Rodriguez R."/>
        </authorList>
    </citation>
    <scope>NUCLEOTIDE SEQUENCE [LARGE SCALE GENOMIC DNA]</scope>
    <source>
        <strain evidence="1 2">MC1A</strain>
    </source>
</reference>